<keyword evidence="2" id="KW-1185">Reference proteome</keyword>
<dbReference type="EMBL" id="BRXX01000033">
    <property type="protein sequence ID" value="GMH84106.1"/>
    <property type="molecule type" value="Genomic_DNA"/>
</dbReference>
<dbReference type="AlphaFoldDB" id="A0A9W7B8P6"/>
<organism evidence="1 2">
    <name type="scientific">Triparma verrucosa</name>
    <dbReference type="NCBI Taxonomy" id="1606542"/>
    <lineage>
        <taxon>Eukaryota</taxon>
        <taxon>Sar</taxon>
        <taxon>Stramenopiles</taxon>
        <taxon>Ochrophyta</taxon>
        <taxon>Bolidophyceae</taxon>
        <taxon>Parmales</taxon>
        <taxon>Triparmaceae</taxon>
        <taxon>Triparma</taxon>
    </lineage>
</organism>
<name>A0A9W7B8P6_9STRA</name>
<sequence>MHLSYLYYTLIRPFIPIFSRAILSTRDRHQRIVAHPRRTLLSAEVYIHVGTPCHRFCICHYFSEKDKLEALERKFPII</sequence>
<gene>
    <name evidence="1" type="ORF">TrVE_jg11178</name>
</gene>
<dbReference type="Proteomes" id="UP001165160">
    <property type="component" value="Unassembled WGS sequence"/>
</dbReference>
<comment type="caution">
    <text evidence="1">The sequence shown here is derived from an EMBL/GenBank/DDBJ whole genome shotgun (WGS) entry which is preliminary data.</text>
</comment>
<evidence type="ECO:0000313" key="1">
    <source>
        <dbReference type="EMBL" id="GMH84106.1"/>
    </source>
</evidence>
<reference evidence="2" key="1">
    <citation type="journal article" date="2023" name="Commun. Biol.">
        <title>Genome analysis of Parmales, the sister group of diatoms, reveals the evolutionary specialization of diatoms from phago-mixotrophs to photoautotrophs.</title>
        <authorList>
            <person name="Ban H."/>
            <person name="Sato S."/>
            <person name="Yoshikawa S."/>
            <person name="Yamada K."/>
            <person name="Nakamura Y."/>
            <person name="Ichinomiya M."/>
            <person name="Sato N."/>
            <person name="Blanc-Mathieu R."/>
            <person name="Endo H."/>
            <person name="Kuwata A."/>
            <person name="Ogata H."/>
        </authorList>
    </citation>
    <scope>NUCLEOTIDE SEQUENCE [LARGE SCALE GENOMIC DNA]</scope>
    <source>
        <strain evidence="2">NIES 3699</strain>
    </source>
</reference>
<proteinExistence type="predicted"/>
<evidence type="ECO:0000313" key="2">
    <source>
        <dbReference type="Proteomes" id="UP001165160"/>
    </source>
</evidence>
<accession>A0A9W7B8P6</accession>
<protein>
    <submittedName>
        <fullName evidence="1">Uncharacterized protein</fullName>
    </submittedName>
</protein>